<evidence type="ECO:0000256" key="2">
    <source>
        <dbReference type="ARBA" id="ARBA00022980"/>
    </source>
</evidence>
<evidence type="ECO:0000256" key="1">
    <source>
        <dbReference type="ARBA" id="ARBA00006242"/>
    </source>
</evidence>
<sequence length="270" mass="30611">MAERTILEEPTTLAPDNPEITAMYKAGMHFGYSKTRRHPGMRPYIFGTKSNIEVFDLFRVFPKIQETLNAVRAMGATGKMLFFVGTKASAREAVESTAKELQMPYVTQRWLGGTLTNFKIITERVQYWQNLKHQKESGELKKYTKHEQTKFSQHITKLEYMFSGLEELKRIPHALMVIDLKEESLAVQEARRRKIDVIALSNTDTDPLLATHLIPGNDNAKASISYVLGKIANAYKEGVLQKSLAPEVQSEATNQTGEPKQNNDTHHDQS</sequence>
<protein>
    <recommendedName>
        <fullName evidence="4 5">Small ribosomal subunit protein uS2</fullName>
    </recommendedName>
</protein>
<dbReference type="STRING" id="1802117.A3J54_00030"/>
<feature type="compositionally biased region" description="Polar residues" evidence="6">
    <location>
        <begin position="250"/>
        <end position="260"/>
    </location>
</feature>
<dbReference type="PANTHER" id="PTHR12534:SF0">
    <property type="entry name" value="SMALL RIBOSOMAL SUBUNIT PROTEIN US2M"/>
    <property type="match status" value="1"/>
</dbReference>
<dbReference type="CDD" id="cd01425">
    <property type="entry name" value="RPS2"/>
    <property type="match status" value="1"/>
</dbReference>
<feature type="compositionally biased region" description="Basic and acidic residues" evidence="6">
    <location>
        <begin position="261"/>
        <end position="270"/>
    </location>
</feature>
<accession>A0A1G2GAF6</accession>
<evidence type="ECO:0000313" key="7">
    <source>
        <dbReference type="EMBL" id="OGZ46841.1"/>
    </source>
</evidence>
<dbReference type="InterPro" id="IPR023591">
    <property type="entry name" value="Ribosomal_uS2_flav_dom_sf"/>
</dbReference>
<dbReference type="GO" id="GO:0003735">
    <property type="term" value="F:structural constituent of ribosome"/>
    <property type="evidence" value="ECO:0007669"/>
    <property type="project" value="InterPro"/>
</dbReference>
<evidence type="ECO:0000256" key="6">
    <source>
        <dbReference type="SAM" id="MobiDB-lite"/>
    </source>
</evidence>
<evidence type="ECO:0000313" key="8">
    <source>
        <dbReference type="Proteomes" id="UP000176576"/>
    </source>
</evidence>
<comment type="caution">
    <text evidence="7">The sequence shown here is derived from an EMBL/GenBank/DDBJ whole genome shotgun (WGS) entry which is preliminary data.</text>
</comment>
<dbReference type="GO" id="GO:0022627">
    <property type="term" value="C:cytosolic small ribosomal subunit"/>
    <property type="evidence" value="ECO:0007669"/>
    <property type="project" value="TreeGrafter"/>
</dbReference>
<organism evidence="7 8">
    <name type="scientific">Candidatus Ryanbacteria bacterium RIFCSPHIGHO2_02_FULL_45_13b</name>
    <dbReference type="NCBI Taxonomy" id="1802117"/>
    <lineage>
        <taxon>Bacteria</taxon>
        <taxon>Candidatus Ryaniibacteriota</taxon>
    </lineage>
</organism>
<dbReference type="InterPro" id="IPR001865">
    <property type="entry name" value="Ribosomal_uS2"/>
</dbReference>
<evidence type="ECO:0000256" key="5">
    <source>
        <dbReference type="HAMAP-Rule" id="MF_00291"/>
    </source>
</evidence>
<evidence type="ECO:0000256" key="4">
    <source>
        <dbReference type="ARBA" id="ARBA00035256"/>
    </source>
</evidence>
<dbReference type="PANTHER" id="PTHR12534">
    <property type="entry name" value="30S RIBOSOMAL PROTEIN S2 PROKARYOTIC AND ORGANELLAR"/>
    <property type="match status" value="1"/>
</dbReference>
<dbReference type="EMBL" id="MHNN01000005">
    <property type="protein sequence ID" value="OGZ46841.1"/>
    <property type="molecule type" value="Genomic_DNA"/>
</dbReference>
<dbReference type="InterPro" id="IPR005706">
    <property type="entry name" value="Ribosomal_uS2_bac/mit/plastid"/>
</dbReference>
<dbReference type="NCBIfam" id="TIGR01011">
    <property type="entry name" value="rpsB_bact"/>
    <property type="match status" value="1"/>
</dbReference>
<comment type="similarity">
    <text evidence="1 5">Belongs to the universal ribosomal protein uS2 family.</text>
</comment>
<dbReference type="AlphaFoldDB" id="A0A1G2GAF6"/>
<proteinExistence type="inferred from homology"/>
<dbReference type="Gene3D" id="1.10.287.610">
    <property type="entry name" value="Helix hairpin bin"/>
    <property type="match status" value="1"/>
</dbReference>
<reference evidence="7 8" key="1">
    <citation type="journal article" date="2016" name="Nat. Commun.">
        <title>Thousands of microbial genomes shed light on interconnected biogeochemical processes in an aquifer system.</title>
        <authorList>
            <person name="Anantharaman K."/>
            <person name="Brown C.T."/>
            <person name="Hug L.A."/>
            <person name="Sharon I."/>
            <person name="Castelle C.J."/>
            <person name="Probst A.J."/>
            <person name="Thomas B.C."/>
            <person name="Singh A."/>
            <person name="Wilkins M.J."/>
            <person name="Karaoz U."/>
            <person name="Brodie E.L."/>
            <person name="Williams K.H."/>
            <person name="Hubbard S.S."/>
            <person name="Banfield J.F."/>
        </authorList>
    </citation>
    <scope>NUCLEOTIDE SEQUENCE [LARGE SCALE GENOMIC DNA]</scope>
</reference>
<keyword evidence="3 5" id="KW-0687">Ribonucleoprotein</keyword>
<feature type="region of interest" description="Disordered" evidence="6">
    <location>
        <begin position="246"/>
        <end position="270"/>
    </location>
</feature>
<keyword evidence="2 5" id="KW-0689">Ribosomal protein</keyword>
<dbReference type="SUPFAM" id="SSF52313">
    <property type="entry name" value="Ribosomal protein S2"/>
    <property type="match status" value="1"/>
</dbReference>
<dbReference type="HAMAP" id="MF_00291_B">
    <property type="entry name" value="Ribosomal_uS2_B"/>
    <property type="match status" value="1"/>
</dbReference>
<dbReference type="Pfam" id="PF00318">
    <property type="entry name" value="Ribosomal_S2"/>
    <property type="match status" value="1"/>
</dbReference>
<evidence type="ECO:0000256" key="3">
    <source>
        <dbReference type="ARBA" id="ARBA00023274"/>
    </source>
</evidence>
<name>A0A1G2GAF6_9BACT</name>
<dbReference type="GO" id="GO:0006412">
    <property type="term" value="P:translation"/>
    <property type="evidence" value="ECO:0007669"/>
    <property type="project" value="UniProtKB-UniRule"/>
</dbReference>
<dbReference type="Proteomes" id="UP000176576">
    <property type="component" value="Unassembled WGS sequence"/>
</dbReference>
<dbReference type="Gene3D" id="3.40.50.10490">
    <property type="entry name" value="Glucose-6-phosphate isomerase like protein, domain 1"/>
    <property type="match status" value="1"/>
</dbReference>
<dbReference type="PRINTS" id="PR00395">
    <property type="entry name" value="RIBOSOMALS2"/>
</dbReference>
<gene>
    <name evidence="5" type="primary">rpsB</name>
    <name evidence="7" type="ORF">A3J54_00030</name>
</gene>